<evidence type="ECO:0000313" key="2">
    <source>
        <dbReference type="EMBL" id="EQA46081.1"/>
    </source>
</evidence>
<evidence type="ECO:0000313" key="3">
    <source>
        <dbReference type="Proteomes" id="UP000015454"/>
    </source>
</evidence>
<protein>
    <submittedName>
        <fullName evidence="2">Uncharacterized protein</fullName>
    </submittedName>
</protein>
<evidence type="ECO:0000256" key="1">
    <source>
        <dbReference type="SAM" id="Phobius"/>
    </source>
</evidence>
<dbReference type="OrthoDB" id="8453017at2"/>
<gene>
    <name evidence="2" type="ORF">LEP1GSC050_4154</name>
</gene>
<proteinExistence type="predicted"/>
<keyword evidence="1" id="KW-1133">Transmembrane helix</keyword>
<reference evidence="2" key="1">
    <citation type="submission" date="2013-05" db="EMBL/GenBank/DDBJ databases">
        <authorList>
            <person name="Harkins D.M."/>
            <person name="Durkin A.S."/>
            <person name="Brinkac L.M."/>
            <person name="Haft D.H."/>
            <person name="Selengut J.D."/>
            <person name="Sanka R."/>
            <person name="DePew J."/>
            <person name="Purushe J."/>
            <person name="Hartskeerl R.A."/>
            <person name="Ahmed A."/>
            <person name="van der Linden H."/>
            <person name="Goris M.G.A."/>
            <person name="Vinetz J.M."/>
            <person name="Sutton G.G."/>
            <person name="Nierman W.C."/>
            <person name="Fouts D.E."/>
        </authorList>
    </citation>
    <scope>NUCLEOTIDE SEQUENCE [LARGE SCALE GENOMIC DNA]</scope>
    <source>
        <strain evidence="2">5399</strain>
    </source>
</reference>
<organism evidence="2 3">
    <name type="scientific">Leptospira broomii serovar Hurstbridge str. 5399</name>
    <dbReference type="NCBI Taxonomy" id="1049789"/>
    <lineage>
        <taxon>Bacteria</taxon>
        <taxon>Pseudomonadati</taxon>
        <taxon>Spirochaetota</taxon>
        <taxon>Spirochaetia</taxon>
        <taxon>Leptospirales</taxon>
        <taxon>Leptospiraceae</taxon>
        <taxon>Leptospira</taxon>
    </lineage>
</organism>
<keyword evidence="1" id="KW-0812">Transmembrane</keyword>
<dbReference type="EMBL" id="AHMO02000008">
    <property type="protein sequence ID" value="EQA46081.1"/>
    <property type="molecule type" value="Genomic_DNA"/>
</dbReference>
<keyword evidence="3" id="KW-1185">Reference proteome</keyword>
<dbReference type="Proteomes" id="UP000015454">
    <property type="component" value="Unassembled WGS sequence"/>
</dbReference>
<name>T0FE14_9LEPT</name>
<sequence>MAKIKFNPSKEYPINVSRLKGGRQITKEDLESFWAKVPKEYKEAIGIYIFGMIIARGVIPIYVGKTRRSFFSEVFTDRNLNTYNGEIVKRDRDYKPFIQFLVYEKSGRGAINRTVIKRVEKHVITMASEKNPNLANTQNKKIESNFIITGIGSDGRGANTLPGKFFRKMMNY</sequence>
<dbReference type="STRING" id="1049789.LEP1GSC050_4154"/>
<comment type="caution">
    <text evidence="2">The sequence shown here is derived from an EMBL/GenBank/DDBJ whole genome shotgun (WGS) entry which is preliminary data.</text>
</comment>
<dbReference type="AlphaFoldDB" id="T0FE14"/>
<keyword evidence="1" id="KW-0472">Membrane</keyword>
<feature type="transmembrane region" description="Helical" evidence="1">
    <location>
        <begin position="45"/>
        <end position="63"/>
    </location>
</feature>
<accession>T0FE14</accession>
<dbReference type="RefSeq" id="WP_010568750.1">
    <property type="nucleotide sequence ID" value="NZ_AHMO02000008.1"/>
</dbReference>